<comment type="activity regulation">
    <text evidence="15">Allosterically activated by GTP.</text>
</comment>
<evidence type="ECO:0000256" key="2">
    <source>
        <dbReference type="ARBA" id="ARBA00009516"/>
    </source>
</evidence>
<evidence type="ECO:0000256" key="16">
    <source>
        <dbReference type="SAM" id="SignalP"/>
    </source>
</evidence>
<dbReference type="GO" id="GO:0004845">
    <property type="term" value="F:uracil phosphoribosyltransferase activity"/>
    <property type="evidence" value="ECO:0007669"/>
    <property type="project" value="UniProtKB-UniRule"/>
</dbReference>
<keyword evidence="5 15" id="KW-0328">Glycosyltransferase</keyword>
<feature type="chain" id="PRO_5002184458" description="Uracil phosphoribosyltransferase" evidence="16">
    <location>
        <begin position="21"/>
        <end position="299"/>
    </location>
</feature>
<evidence type="ECO:0000256" key="15">
    <source>
        <dbReference type="HAMAP-Rule" id="MF_01218"/>
    </source>
</evidence>
<comment type="cofactor">
    <cofactor evidence="15">
        <name>Mg(2+)</name>
        <dbReference type="ChEBI" id="CHEBI:18420"/>
    </cofactor>
    <text evidence="15">Binds 1 Mg(2+) ion per subunit. The magnesium is bound as Mg-PRPP.</text>
</comment>
<dbReference type="UniPathway" id="UPA00574">
    <property type="reaction ID" value="UER00636"/>
</dbReference>
<dbReference type="CDD" id="cd06223">
    <property type="entry name" value="PRTases_typeI"/>
    <property type="match status" value="1"/>
</dbReference>
<feature type="signal peptide" evidence="16">
    <location>
        <begin position="1"/>
        <end position="20"/>
    </location>
</feature>
<keyword evidence="16" id="KW-0732">Signal</keyword>
<feature type="binding site" evidence="15">
    <location>
        <begin position="286"/>
        <end position="288"/>
    </location>
    <ligand>
        <name>uracil</name>
        <dbReference type="ChEBI" id="CHEBI:17568"/>
    </ligand>
</feature>
<dbReference type="NCBIfam" id="TIGR01091">
    <property type="entry name" value="upp"/>
    <property type="match status" value="1"/>
</dbReference>
<evidence type="ECO:0000256" key="13">
    <source>
        <dbReference type="ARBA" id="ARBA00072146"/>
    </source>
</evidence>
<dbReference type="PANTHER" id="PTHR32315:SF4">
    <property type="entry name" value="URACIL PHOSPHORIBOSYLTRANSFERASE, CHLOROPLASTIC"/>
    <property type="match status" value="1"/>
</dbReference>
<dbReference type="EC" id="2.4.2.9" evidence="3 15"/>
<dbReference type="RefSeq" id="WP_010231711.1">
    <property type="nucleotide sequence ID" value="NZ_CP007217.1"/>
</dbReference>
<feature type="binding site" evidence="15">
    <location>
        <position position="191"/>
    </location>
    <ligand>
        <name>5-phospho-alpha-D-ribose 1-diphosphate</name>
        <dbReference type="ChEBI" id="CHEBI:58017"/>
    </ligand>
</feature>
<feature type="binding site" evidence="15">
    <location>
        <position position="166"/>
    </location>
    <ligand>
        <name>5-phospho-alpha-D-ribose 1-diphosphate</name>
        <dbReference type="ChEBI" id="CHEBI:58017"/>
    </ligand>
</feature>
<comment type="function">
    <text evidence="12 15">Catalyzes the conversion of uracil and 5-phospho-alpha-D-ribose 1-diphosphate (PRPP) to UMP and diphosphate.</text>
</comment>
<organism evidence="18 19">
    <name type="scientific">Chlamydia muridarum</name>
    <dbReference type="NCBI Taxonomy" id="83560"/>
    <lineage>
        <taxon>Bacteria</taxon>
        <taxon>Pseudomonadati</taxon>
        <taxon>Chlamydiota</taxon>
        <taxon>Chlamydiia</taxon>
        <taxon>Chlamydiales</taxon>
        <taxon>Chlamydiaceae</taxon>
        <taxon>Chlamydia/Chlamydophila group</taxon>
        <taxon>Chlamydia</taxon>
    </lineage>
</organism>
<dbReference type="InterPro" id="IPR005765">
    <property type="entry name" value="UPRT"/>
</dbReference>
<dbReference type="InterPro" id="IPR034332">
    <property type="entry name" value="Upp_B"/>
</dbReference>
<dbReference type="GeneID" id="23334632"/>
<name>A0A0C5WWK1_CHLMR</name>
<evidence type="ECO:0000256" key="14">
    <source>
        <dbReference type="ARBA" id="ARBA00079807"/>
    </source>
</evidence>
<dbReference type="Proteomes" id="UP000260363">
    <property type="component" value="Chromosome"/>
</dbReference>
<proteinExistence type="inferred from homology"/>
<evidence type="ECO:0000256" key="4">
    <source>
        <dbReference type="ARBA" id="ARBA00022533"/>
    </source>
</evidence>
<feature type="binding site" evidence="15">
    <location>
        <position position="287"/>
    </location>
    <ligand>
        <name>5-phospho-alpha-D-ribose 1-diphosphate</name>
        <dbReference type="ChEBI" id="CHEBI:58017"/>
    </ligand>
</feature>
<evidence type="ECO:0000313" key="19">
    <source>
        <dbReference type="Proteomes" id="UP000260363"/>
    </source>
</evidence>
<comment type="similarity">
    <text evidence="2 15">Belongs to the UPRTase family.</text>
</comment>
<evidence type="ECO:0000256" key="5">
    <source>
        <dbReference type="ARBA" id="ARBA00022676"/>
    </source>
</evidence>
<evidence type="ECO:0000256" key="6">
    <source>
        <dbReference type="ARBA" id="ARBA00022679"/>
    </source>
</evidence>
<dbReference type="InterPro" id="IPR000836">
    <property type="entry name" value="PRTase_dom"/>
</dbReference>
<dbReference type="PATRIC" id="fig|83560.3.peg.885"/>
<accession>A0A0C5WWK1</accession>
<evidence type="ECO:0000313" key="18">
    <source>
        <dbReference type="EMBL" id="AJR10899.1"/>
    </source>
</evidence>
<dbReference type="AlphaFoldDB" id="A0A0C5WWK1"/>
<dbReference type="GO" id="GO:0006223">
    <property type="term" value="P:uracil salvage"/>
    <property type="evidence" value="ECO:0007669"/>
    <property type="project" value="InterPro"/>
</dbReference>
<keyword evidence="6 15" id="KW-0808">Transferase</keyword>
<sequence>MKTILATLCLILCASCCSKGACETRIKHTFSEKKFQKYSPVPKHPLSEQTHLYAKSCSIELEQTQLPTSTLTRYVSSTPTDSLSSKPLAAVYVLSHPLIQHKASLLRNKNTKSKIFRECLKEISLGVCYEATRDLALKNISIQTPLMQAECPHLTGTKIVVIPVLRAGLGMVDGFLALVPNAKVGLIGMSRNHETFQPSSYCCKLPEDIADCHVFIVDPMLATGGSASATIQLVKEHGAKNITLLNVLAVPEGIERIQKDHPDVTIYVASLDEKLNESAYILPGLGDAGDRLCGTSNPS</sequence>
<dbReference type="Gene3D" id="3.40.50.2020">
    <property type="match status" value="1"/>
</dbReference>
<evidence type="ECO:0000256" key="7">
    <source>
        <dbReference type="ARBA" id="ARBA00022741"/>
    </source>
</evidence>
<dbReference type="GO" id="GO:0005737">
    <property type="term" value="C:cytoplasm"/>
    <property type="evidence" value="ECO:0007669"/>
    <property type="project" value="UniProtKB-ARBA"/>
</dbReference>
<dbReference type="PANTHER" id="PTHR32315">
    <property type="entry name" value="ADENINE PHOSPHORIBOSYLTRANSFERASE"/>
    <property type="match status" value="1"/>
</dbReference>
<dbReference type="STRING" id="83560.NC80_04210"/>
<evidence type="ECO:0000256" key="12">
    <source>
        <dbReference type="ARBA" id="ARBA00056901"/>
    </source>
</evidence>
<evidence type="ECO:0000256" key="8">
    <source>
        <dbReference type="ARBA" id="ARBA00022842"/>
    </source>
</evidence>
<evidence type="ECO:0000259" key="17">
    <source>
        <dbReference type="Pfam" id="PF14681"/>
    </source>
</evidence>
<keyword evidence="4 15" id="KW-0021">Allosteric enzyme</keyword>
<dbReference type="NCBIfam" id="NF001097">
    <property type="entry name" value="PRK00129.1"/>
    <property type="match status" value="1"/>
</dbReference>
<dbReference type="InterPro" id="IPR050054">
    <property type="entry name" value="UPRTase/APRTase"/>
</dbReference>
<evidence type="ECO:0000256" key="11">
    <source>
        <dbReference type="ARBA" id="ARBA00052919"/>
    </source>
</evidence>
<keyword evidence="7 15" id="KW-0547">Nucleotide-binding</keyword>
<dbReference type="SUPFAM" id="SSF53271">
    <property type="entry name" value="PRTase-like"/>
    <property type="match status" value="1"/>
</dbReference>
<dbReference type="GO" id="GO:0000287">
    <property type="term" value="F:magnesium ion binding"/>
    <property type="evidence" value="ECO:0007669"/>
    <property type="project" value="UniProtKB-UniRule"/>
</dbReference>
<evidence type="ECO:0000256" key="9">
    <source>
        <dbReference type="ARBA" id="ARBA00023134"/>
    </source>
</evidence>
<feature type="binding site" evidence="15">
    <location>
        <begin position="218"/>
        <end position="226"/>
    </location>
    <ligand>
        <name>5-phospho-alpha-D-ribose 1-diphosphate</name>
        <dbReference type="ChEBI" id="CHEBI:58017"/>
    </ligand>
</feature>
<evidence type="ECO:0000256" key="3">
    <source>
        <dbReference type="ARBA" id="ARBA00011894"/>
    </source>
</evidence>
<dbReference type="Pfam" id="PF14681">
    <property type="entry name" value="UPRTase"/>
    <property type="match status" value="1"/>
</dbReference>
<protein>
    <recommendedName>
        <fullName evidence="13 15">Uracil phosphoribosyltransferase</fullName>
        <ecNumber evidence="3 15">2.4.2.9</ecNumber>
    </recommendedName>
    <alternativeName>
        <fullName evidence="10 15">UMP pyrophosphorylase</fullName>
    </alternativeName>
    <alternativeName>
        <fullName evidence="14 15">UPRTase</fullName>
    </alternativeName>
</protein>
<dbReference type="GO" id="GO:0005525">
    <property type="term" value="F:GTP binding"/>
    <property type="evidence" value="ECO:0007669"/>
    <property type="project" value="UniProtKB-KW"/>
</dbReference>
<dbReference type="FunFam" id="3.40.50.2020:FF:000003">
    <property type="entry name" value="Uracil phosphoribosyltransferase"/>
    <property type="match status" value="1"/>
</dbReference>
<gene>
    <name evidence="15" type="primary">upp</name>
    <name evidence="18" type="ORF">BD36_04480</name>
</gene>
<dbReference type="HAMAP" id="MF_01218_B">
    <property type="entry name" value="Upp_B"/>
    <property type="match status" value="1"/>
</dbReference>
<comment type="catalytic activity">
    <reaction evidence="11 15">
        <text>UMP + diphosphate = 5-phospho-alpha-D-ribose 1-diphosphate + uracil</text>
        <dbReference type="Rhea" id="RHEA:13017"/>
        <dbReference type="ChEBI" id="CHEBI:17568"/>
        <dbReference type="ChEBI" id="CHEBI:33019"/>
        <dbReference type="ChEBI" id="CHEBI:57865"/>
        <dbReference type="ChEBI" id="CHEBI:58017"/>
        <dbReference type="EC" id="2.4.2.9"/>
    </reaction>
</comment>
<reference evidence="18 19" key="1">
    <citation type="submission" date="2014-02" db="EMBL/GenBank/DDBJ databases">
        <authorList>
            <person name="Chen C."/>
            <person name="Conrad T.A."/>
            <person name="Zhou Z."/>
            <person name="Lai Z."/>
            <person name="Zhong G."/>
        </authorList>
    </citation>
    <scope>NUCLEOTIDE SEQUENCE [LARGE SCALE GENOMIC DNA]</scope>
    <source>
        <strain evidence="18 19">Nigg3-28</strain>
    </source>
</reference>
<evidence type="ECO:0000256" key="10">
    <source>
        <dbReference type="ARBA" id="ARBA00031082"/>
    </source>
</evidence>
<dbReference type="GO" id="GO:0044206">
    <property type="term" value="P:UMP salvage"/>
    <property type="evidence" value="ECO:0007669"/>
    <property type="project" value="UniProtKB-UniRule"/>
</dbReference>
<dbReference type="EMBL" id="CP007217">
    <property type="protein sequence ID" value="AJR10899.1"/>
    <property type="molecule type" value="Genomic_DNA"/>
</dbReference>
<comment type="pathway">
    <text evidence="1 15">Pyrimidine metabolism; UMP biosynthesis via salvage pathway; UMP from uracil: step 1/1.</text>
</comment>
<dbReference type="InterPro" id="IPR029057">
    <property type="entry name" value="PRTase-like"/>
</dbReference>
<keyword evidence="9 15" id="KW-0342">GTP-binding</keyword>
<feature type="domain" description="Phosphoribosyltransferase" evidence="17">
    <location>
        <begin position="93"/>
        <end position="295"/>
    </location>
</feature>
<keyword evidence="8 15" id="KW-0460">Magnesium</keyword>
<evidence type="ECO:0000256" key="1">
    <source>
        <dbReference type="ARBA" id="ARBA00005180"/>
    </source>
</evidence>
<feature type="binding site" evidence="15">
    <location>
        <position position="281"/>
    </location>
    <ligand>
        <name>uracil</name>
        <dbReference type="ChEBI" id="CHEBI:17568"/>
    </ligand>
</feature>